<dbReference type="NCBIfam" id="TIGR02167">
    <property type="entry name" value="Liste_lipo_26"/>
    <property type="match status" value="4"/>
</dbReference>
<dbReference type="PROSITE" id="PS50093">
    <property type="entry name" value="PKD"/>
    <property type="match status" value="1"/>
</dbReference>
<dbReference type="RefSeq" id="WP_007093236.1">
    <property type="nucleotide sequence ID" value="NZ_CP142125.1"/>
</dbReference>
<feature type="chain" id="PRO_5002734287" evidence="1">
    <location>
        <begin position="20"/>
        <end position="636"/>
    </location>
</feature>
<evidence type="ECO:0000313" key="3">
    <source>
        <dbReference type="EMBL" id="EDP96406.1"/>
    </source>
</evidence>
<evidence type="ECO:0000256" key="1">
    <source>
        <dbReference type="SAM" id="SignalP"/>
    </source>
</evidence>
<dbReference type="CDD" id="cd00146">
    <property type="entry name" value="PKD"/>
    <property type="match status" value="1"/>
</dbReference>
<feature type="domain" description="PKD" evidence="2">
    <location>
        <begin position="42"/>
        <end position="81"/>
    </location>
</feature>
<keyword evidence="3" id="KW-0812">Transmembrane</keyword>
<dbReference type="Gene3D" id="2.60.40.10">
    <property type="entry name" value="Immunoglobulins"/>
    <property type="match status" value="1"/>
</dbReference>
<dbReference type="Pfam" id="PF03382">
    <property type="entry name" value="DUF285"/>
    <property type="match status" value="1"/>
</dbReference>
<accession>A9DVD3</accession>
<dbReference type="eggNOG" id="COG4886">
    <property type="taxonomic scope" value="Bacteria"/>
</dbReference>
<keyword evidence="3" id="KW-0472">Membrane</keyword>
<evidence type="ECO:0000313" key="4">
    <source>
        <dbReference type="Proteomes" id="UP000002945"/>
    </source>
</evidence>
<reference evidence="3 4" key="1">
    <citation type="journal article" date="2011" name="J. Bacteriol.">
        <title>Genome sequence of the algicidal bacterium Kordia algicida OT-1.</title>
        <authorList>
            <person name="Lee H.S."/>
            <person name="Kang S.G."/>
            <person name="Kwon K.K."/>
            <person name="Lee J.H."/>
            <person name="Kim S.J."/>
        </authorList>
    </citation>
    <scope>NUCLEOTIDE SEQUENCE [LARGE SCALE GENOMIC DNA]</scope>
    <source>
        <strain evidence="3 4">OT-1</strain>
    </source>
</reference>
<organism evidence="3 4">
    <name type="scientific">Kordia algicida OT-1</name>
    <dbReference type="NCBI Taxonomy" id="391587"/>
    <lineage>
        <taxon>Bacteria</taxon>
        <taxon>Pseudomonadati</taxon>
        <taxon>Bacteroidota</taxon>
        <taxon>Flavobacteriia</taxon>
        <taxon>Flavobacteriales</taxon>
        <taxon>Flavobacteriaceae</taxon>
        <taxon>Kordia</taxon>
    </lineage>
</organism>
<dbReference type="OrthoDB" id="9813840at2"/>
<dbReference type="Proteomes" id="UP000002945">
    <property type="component" value="Unassembled WGS sequence"/>
</dbReference>
<sequence length="636" mass="70358">MKKLYLTIILICSQNFALAQDFITTWQTTANNELITIPTFPGETYNYDVNWGDGNFSTGVTGNITHTYTLPGNYQVSISGTFPRIYVNNNNATNTLNQLISIDQWGNQQWTSMAHAFSNCQNLSYNATDIPDLSNVTDLTRMFLGPTTFNTSIVNWDVSTITNMESLFRGTSFNQDISGWDVSNVTDMSWLFAGSDFNQDISSWDVSNVTDMAWMFSLCPFNQDIGNWNVSNVTSMLRMFNNNVNFNQDISNWDVSNVIDFTRMFGSAESFNQDISSWDTSSATNMSLMFFDAIIFNQDLSSWNIENVTSFSNMFRDSGLSTVNYSNTLIGWSTQTVNPNVTLGAHGINYNCSADIARDILTSAPNNWIITDAGLETGLSCDLILEANVYLQGAALNPNIGEETLMRDDLRIASLIPTTSPYADMLTCNPTVFNVTGNNAIVDWIWVELRDDVDNTTIVQSQSAFLQRDGDIVSVDGTSALSFNVSSANYYIAVHHRNHLSIMSSNTIALSSTATTVNFYDASITTFGSNAQVQLSNGNMALWAGNVNSDTFIQYAGANADSPSILSEVLNDPGNFLNFPTYVVNGYNVHDVNLDGGTQYTGTSPDTPVLLQNVLAHPENFLNFSTYQIQEQLPEN</sequence>
<keyword evidence="4" id="KW-1185">Reference proteome</keyword>
<dbReference type="STRING" id="391587.KAOT1_03317"/>
<feature type="signal peptide" evidence="1">
    <location>
        <begin position="1"/>
        <end position="19"/>
    </location>
</feature>
<dbReference type="EMBL" id="ABIB01000004">
    <property type="protein sequence ID" value="EDP96406.1"/>
    <property type="molecule type" value="Genomic_DNA"/>
</dbReference>
<protein>
    <submittedName>
        <fullName evidence="3">Transmembrane protein, putative</fullName>
    </submittedName>
</protein>
<dbReference type="InterPro" id="IPR005046">
    <property type="entry name" value="DUF285"/>
</dbReference>
<dbReference type="InterPro" id="IPR011889">
    <property type="entry name" value="Liste_lipo_26"/>
</dbReference>
<dbReference type="InterPro" id="IPR013783">
    <property type="entry name" value="Ig-like_fold"/>
</dbReference>
<dbReference type="AlphaFoldDB" id="A9DVD3"/>
<name>A9DVD3_9FLAO</name>
<evidence type="ECO:0000259" key="2">
    <source>
        <dbReference type="PROSITE" id="PS50093"/>
    </source>
</evidence>
<proteinExistence type="predicted"/>
<dbReference type="HOGENOM" id="CLU_430098_0_0_10"/>
<dbReference type="InterPro" id="IPR000601">
    <property type="entry name" value="PKD_dom"/>
</dbReference>
<gene>
    <name evidence="3" type="ORF">KAOT1_03317</name>
</gene>
<dbReference type="InterPro" id="IPR035986">
    <property type="entry name" value="PKD_dom_sf"/>
</dbReference>
<keyword evidence="1" id="KW-0732">Signal</keyword>
<dbReference type="SUPFAM" id="SSF49299">
    <property type="entry name" value="PKD domain"/>
    <property type="match status" value="1"/>
</dbReference>
<comment type="caution">
    <text evidence="3">The sequence shown here is derived from an EMBL/GenBank/DDBJ whole genome shotgun (WGS) entry which is preliminary data.</text>
</comment>